<feature type="compositionally biased region" description="Polar residues" evidence="1">
    <location>
        <begin position="815"/>
        <end position="845"/>
    </location>
</feature>
<feature type="compositionally biased region" description="Low complexity" evidence="1">
    <location>
        <begin position="951"/>
        <end position="965"/>
    </location>
</feature>
<feature type="region of interest" description="Disordered" evidence="1">
    <location>
        <begin position="456"/>
        <end position="496"/>
    </location>
</feature>
<dbReference type="SUPFAM" id="SSF54236">
    <property type="entry name" value="Ubiquitin-like"/>
    <property type="match status" value="1"/>
</dbReference>
<feature type="compositionally biased region" description="Low complexity" evidence="1">
    <location>
        <begin position="320"/>
        <end position="335"/>
    </location>
</feature>
<proteinExistence type="predicted"/>
<dbReference type="PANTHER" id="PTHR11243:SF23">
    <property type="entry name" value="LD06925P"/>
    <property type="match status" value="1"/>
</dbReference>
<dbReference type="SMART" id="SM00314">
    <property type="entry name" value="RA"/>
    <property type="match status" value="1"/>
</dbReference>
<name>A0ABQ8FAR6_9FUNG</name>
<dbReference type="SUPFAM" id="SSF50729">
    <property type="entry name" value="PH domain-like"/>
    <property type="match status" value="1"/>
</dbReference>
<gene>
    <name evidence="4" type="ORF">BASA50_006271</name>
</gene>
<dbReference type="PANTHER" id="PTHR11243">
    <property type="entry name" value="GROWTH FACTOR RECEPTOR-BOUND PROTEIN"/>
    <property type="match status" value="1"/>
</dbReference>
<dbReference type="Pfam" id="PF00169">
    <property type="entry name" value="PH"/>
    <property type="match status" value="1"/>
</dbReference>
<evidence type="ECO:0000313" key="4">
    <source>
        <dbReference type="EMBL" id="KAH6594797.1"/>
    </source>
</evidence>
<keyword evidence="5" id="KW-1185">Reference proteome</keyword>
<evidence type="ECO:0000259" key="3">
    <source>
        <dbReference type="PROSITE" id="PS50200"/>
    </source>
</evidence>
<dbReference type="InterPro" id="IPR039664">
    <property type="entry name" value="GRB/APBB1IP"/>
</dbReference>
<feature type="region of interest" description="Disordered" evidence="1">
    <location>
        <begin position="798"/>
        <end position="979"/>
    </location>
</feature>
<reference evidence="4 5" key="1">
    <citation type="submission" date="2021-02" db="EMBL/GenBank/DDBJ databases">
        <title>Variation within the Batrachochytrium salamandrivorans European outbreak.</title>
        <authorList>
            <person name="Kelly M."/>
            <person name="Pasmans F."/>
            <person name="Shea T.P."/>
            <person name="Munoz J.F."/>
            <person name="Carranza S."/>
            <person name="Cuomo C.A."/>
            <person name="Martel A."/>
        </authorList>
    </citation>
    <scope>NUCLEOTIDE SEQUENCE [LARGE SCALE GENOMIC DNA]</scope>
    <source>
        <strain evidence="4 5">AMFP18/2</strain>
    </source>
</reference>
<dbReference type="Proteomes" id="UP001648503">
    <property type="component" value="Unassembled WGS sequence"/>
</dbReference>
<dbReference type="CDD" id="cd17113">
    <property type="entry name" value="RA_ARAPs"/>
    <property type="match status" value="1"/>
</dbReference>
<feature type="domain" description="PH" evidence="2">
    <location>
        <begin position="635"/>
        <end position="743"/>
    </location>
</feature>
<dbReference type="Gene3D" id="3.10.20.90">
    <property type="entry name" value="Phosphatidylinositol 3-kinase Catalytic Subunit, Chain A, domain 1"/>
    <property type="match status" value="1"/>
</dbReference>
<accession>A0ABQ8FAR6</accession>
<dbReference type="PROSITE" id="PS50200">
    <property type="entry name" value="RA"/>
    <property type="match status" value="1"/>
</dbReference>
<dbReference type="InterPro" id="IPR011993">
    <property type="entry name" value="PH-like_dom_sf"/>
</dbReference>
<feature type="region of interest" description="Disordered" evidence="1">
    <location>
        <begin position="1"/>
        <end position="25"/>
    </location>
</feature>
<dbReference type="SMART" id="SM00233">
    <property type="entry name" value="PH"/>
    <property type="match status" value="1"/>
</dbReference>
<dbReference type="Pfam" id="PF21989">
    <property type="entry name" value="RA_2"/>
    <property type="match status" value="1"/>
</dbReference>
<dbReference type="InterPro" id="IPR000159">
    <property type="entry name" value="RA_dom"/>
</dbReference>
<feature type="compositionally biased region" description="Polar residues" evidence="1">
    <location>
        <begin position="251"/>
        <end position="263"/>
    </location>
</feature>
<dbReference type="EMBL" id="JAFCIX010000328">
    <property type="protein sequence ID" value="KAH6594797.1"/>
    <property type="molecule type" value="Genomic_DNA"/>
</dbReference>
<dbReference type="InterPro" id="IPR029071">
    <property type="entry name" value="Ubiquitin-like_domsf"/>
</dbReference>
<evidence type="ECO:0008006" key="6">
    <source>
        <dbReference type="Google" id="ProtNLM"/>
    </source>
</evidence>
<comment type="caution">
    <text evidence="4">The sequence shown here is derived from an EMBL/GenBank/DDBJ whole genome shotgun (WGS) entry which is preliminary data.</text>
</comment>
<dbReference type="InterPro" id="IPR001849">
    <property type="entry name" value="PH_domain"/>
</dbReference>
<feature type="region of interest" description="Disordered" evidence="1">
    <location>
        <begin position="299"/>
        <end position="336"/>
    </location>
</feature>
<evidence type="ECO:0000256" key="1">
    <source>
        <dbReference type="SAM" id="MobiDB-lite"/>
    </source>
</evidence>
<dbReference type="Gene3D" id="2.30.29.30">
    <property type="entry name" value="Pleckstrin-homology domain (PH domain)/Phosphotyrosine-binding domain (PTB)"/>
    <property type="match status" value="1"/>
</dbReference>
<feature type="domain" description="Ras-associating" evidence="3">
    <location>
        <begin position="534"/>
        <end position="622"/>
    </location>
</feature>
<feature type="compositionally biased region" description="Basic and acidic residues" evidence="1">
    <location>
        <begin position="307"/>
        <end position="319"/>
    </location>
</feature>
<organism evidence="4 5">
    <name type="scientific">Batrachochytrium salamandrivorans</name>
    <dbReference type="NCBI Taxonomy" id="1357716"/>
    <lineage>
        <taxon>Eukaryota</taxon>
        <taxon>Fungi</taxon>
        <taxon>Fungi incertae sedis</taxon>
        <taxon>Chytridiomycota</taxon>
        <taxon>Chytridiomycota incertae sedis</taxon>
        <taxon>Chytridiomycetes</taxon>
        <taxon>Rhizophydiales</taxon>
        <taxon>Rhizophydiales incertae sedis</taxon>
        <taxon>Batrachochytrium</taxon>
    </lineage>
</organism>
<protein>
    <recommendedName>
        <fullName evidence="6">PH domain-containing protein</fullName>
    </recommendedName>
</protein>
<sequence length="979" mass="108138">MAQQPHHQLQQATLSQLKENDHSHSHDQLLVQLPEHAHVADLPRPTQLQSPLSVRPEIDFDSMLQDLVATESLVSMKLMSKDSITIGRAQTGTVRDLVVSPAHSIADLRGVVPTRLQTLDTPKSVLFVDEASPTEFASRLAASHSNVHIPFSTLSAVAAASTATADISSGISLSDSGHNLSTLSLEALTPTMARAISFDEDAPPISISNANLFVSNGLSMSSSAGSAEAVKRSNSAISSIRLSLGQSMNRKSSILKESTSTAEPDTLPLVPDLDAEDNYDSDDYRELYGADYDRYNLFSSDDEYDSGNDRSESDSDSHIDSLSSSGNSRSNSDTSLTRHDSIIGEAAENADNVSHTTRSMAAVRLNSNISEMDEDIDLPDDDDQALLRKPSDAAIPYTYQGDAISNARSTFQSATVDDYEDMDGLLNVLDKIIRRNRSSKPSLNLDDTLQSGLQSFDRSKALSPTPVIPGFVLPEGSDDDDDDTDHSHQGKSAAESRIAQVIHNEQVAQYMDAQESKQDKISLIMAKLNEANVKKITTRIYIEDARSFKTLVLTSLMSADQVVRNVIDSFHLDASPDWALFELCNDIGVERPIRDWEIVTDIISAWDSANSVNAIVMKKYGYRVTLSCKSLTGRFPRVQGYLYLELKPGKWQKRFCVLRDSIIYYYQEADKLSTETMLCNLLQFDVYTLSQHKKRTPTEFYFALRSTGSPSVYESKEDYCKIVSVEKRERLYDWVLALRLARNERMFIDYPETFEDYENEISSKALRRRAAVTPVSKNRTLTAGQLPDRSVLRALSSARTGMQHKHSLEGENPGLSWTNTPQAHSSTPNSISPPHMSSPTLGPQPSVSDSSRRRRNASLSNASGMPLVASDETKRSQRRISSTDEVAYRREKDKRRSERRDREAYDAWRAAHPGSGAISPPLVSGTLGQPRQGHDRQDPQVSLPESRSREAGSSSSSRNRSSGSSRKGKIKPLVDISGL</sequence>
<feature type="compositionally biased region" description="Polar residues" evidence="1">
    <location>
        <begin position="1"/>
        <end position="17"/>
    </location>
</feature>
<feature type="region of interest" description="Disordered" evidence="1">
    <location>
        <begin position="251"/>
        <end position="281"/>
    </location>
</feature>
<evidence type="ECO:0000313" key="5">
    <source>
        <dbReference type="Proteomes" id="UP001648503"/>
    </source>
</evidence>
<dbReference type="PROSITE" id="PS50003">
    <property type="entry name" value="PH_DOMAIN"/>
    <property type="match status" value="1"/>
</dbReference>
<feature type="compositionally biased region" description="Basic and acidic residues" evidence="1">
    <location>
        <begin position="886"/>
        <end position="906"/>
    </location>
</feature>
<evidence type="ECO:0000259" key="2">
    <source>
        <dbReference type="PROSITE" id="PS50003"/>
    </source>
</evidence>